<reference evidence="1" key="1">
    <citation type="submission" date="2019-03" db="EMBL/GenBank/DDBJ databases">
        <title>Largest Complete Mitochondrial Genome of a Gymnosperm, Sitka Spruce (Picea sitchensis), Indicates Complex Physical Structure.</title>
        <authorList>
            <person name="Jackman S.D."/>
            <person name="Coombe L."/>
            <person name="Warren R."/>
            <person name="Kirk H."/>
            <person name="Trinh E."/>
            <person name="McLeod T."/>
            <person name="Pleasance S."/>
            <person name="Pandoh P."/>
            <person name="Zhao Y."/>
            <person name="Coope R."/>
            <person name="Bousquet J."/>
            <person name="Bohlmann J.C."/>
            <person name="Jones S.J.M."/>
            <person name="Birol I."/>
        </authorList>
    </citation>
    <scope>NUCLEOTIDE SEQUENCE</scope>
    <source>
        <strain evidence="1">Q903</strain>
    </source>
</reference>
<sequence length="40" mass="4743">MKWGGFARRFKPFLLPLLRVLQGLYLDKLPLSQALEWVLQ</sequence>
<geneLocation type="mitochondrion" evidence="1"/>
<dbReference type="EMBL" id="MK697699">
    <property type="protein sequence ID" value="QHR90061.1"/>
    <property type="molecule type" value="Genomic_DNA"/>
</dbReference>
<keyword evidence="1" id="KW-0496">Mitochondrion</keyword>
<evidence type="ECO:0000313" key="1">
    <source>
        <dbReference type="EMBL" id="QHR90061.1"/>
    </source>
</evidence>
<protein>
    <submittedName>
        <fullName evidence="1">Uncharacterized protein</fullName>
    </submittedName>
</protein>
<name>A0A6B9XUQ7_PICSI</name>
<dbReference type="AlphaFoldDB" id="A0A6B9XUQ7"/>
<organism evidence="1">
    <name type="scientific">Picea sitchensis</name>
    <name type="common">Sitka spruce</name>
    <name type="synonym">Pinus sitchensis</name>
    <dbReference type="NCBI Taxonomy" id="3332"/>
    <lineage>
        <taxon>Eukaryota</taxon>
        <taxon>Viridiplantae</taxon>
        <taxon>Streptophyta</taxon>
        <taxon>Embryophyta</taxon>
        <taxon>Tracheophyta</taxon>
        <taxon>Spermatophyta</taxon>
        <taxon>Pinopsida</taxon>
        <taxon>Pinidae</taxon>
        <taxon>Conifers I</taxon>
        <taxon>Pinales</taxon>
        <taxon>Pinaceae</taxon>
        <taxon>Picea</taxon>
    </lineage>
</organism>
<gene>
    <name evidence="1" type="primary">orf04107</name>
    <name evidence="1" type="ORF">Q903MT_gene4084</name>
</gene>
<accession>A0A6B9XUQ7</accession>
<proteinExistence type="predicted"/>